<gene>
    <name evidence="3" type="ORF">LMG31506_03642</name>
</gene>
<dbReference type="Proteomes" id="UP000672934">
    <property type="component" value="Unassembled WGS sequence"/>
</dbReference>
<dbReference type="InterPro" id="IPR000086">
    <property type="entry name" value="NUDIX_hydrolase_dom"/>
</dbReference>
<dbReference type="EMBL" id="CAJPUY010000012">
    <property type="protein sequence ID" value="CAG2147493.1"/>
    <property type="molecule type" value="Genomic_DNA"/>
</dbReference>
<name>A0A916IVR3_9BURK</name>
<organism evidence="3 4">
    <name type="scientific">Cupriavidus yeoncheonensis</name>
    <dbReference type="NCBI Taxonomy" id="1462994"/>
    <lineage>
        <taxon>Bacteria</taxon>
        <taxon>Pseudomonadati</taxon>
        <taxon>Pseudomonadota</taxon>
        <taxon>Betaproteobacteria</taxon>
        <taxon>Burkholderiales</taxon>
        <taxon>Burkholderiaceae</taxon>
        <taxon>Cupriavidus</taxon>
    </lineage>
</organism>
<dbReference type="SUPFAM" id="SSF55811">
    <property type="entry name" value="Nudix"/>
    <property type="match status" value="1"/>
</dbReference>
<dbReference type="PANTHER" id="PTHR43736:SF1">
    <property type="entry name" value="DIHYDRONEOPTERIN TRIPHOSPHATE DIPHOSPHATASE"/>
    <property type="match status" value="1"/>
</dbReference>
<dbReference type="PROSITE" id="PS51462">
    <property type="entry name" value="NUDIX"/>
    <property type="match status" value="1"/>
</dbReference>
<feature type="compositionally biased region" description="Basic and acidic residues" evidence="1">
    <location>
        <begin position="38"/>
        <end position="52"/>
    </location>
</feature>
<dbReference type="Pfam" id="PF00293">
    <property type="entry name" value="NUDIX"/>
    <property type="match status" value="1"/>
</dbReference>
<evidence type="ECO:0000259" key="2">
    <source>
        <dbReference type="PROSITE" id="PS51462"/>
    </source>
</evidence>
<comment type="caution">
    <text evidence="3">The sequence shown here is derived from an EMBL/GenBank/DDBJ whole genome shotgun (WGS) entry which is preliminary data.</text>
</comment>
<reference evidence="3" key="1">
    <citation type="submission" date="2021-03" db="EMBL/GenBank/DDBJ databases">
        <authorList>
            <person name="Peeters C."/>
        </authorList>
    </citation>
    <scope>NUCLEOTIDE SEQUENCE</scope>
    <source>
        <strain evidence="3">LMG 31506</strain>
    </source>
</reference>
<dbReference type="InterPro" id="IPR015797">
    <property type="entry name" value="NUDIX_hydrolase-like_dom_sf"/>
</dbReference>
<dbReference type="PANTHER" id="PTHR43736">
    <property type="entry name" value="ADP-RIBOSE PYROPHOSPHATASE"/>
    <property type="match status" value="1"/>
</dbReference>
<evidence type="ECO:0000256" key="1">
    <source>
        <dbReference type="SAM" id="MobiDB-lite"/>
    </source>
</evidence>
<dbReference type="AlphaFoldDB" id="A0A916IVR3"/>
<protein>
    <recommendedName>
        <fullName evidence="2">Nudix hydrolase domain-containing protein</fullName>
    </recommendedName>
</protein>
<accession>A0A916IVR3</accession>
<dbReference type="GO" id="GO:0003824">
    <property type="term" value="F:catalytic activity"/>
    <property type="evidence" value="ECO:0007669"/>
    <property type="project" value="UniProtKB-ARBA"/>
</dbReference>
<proteinExistence type="predicted"/>
<feature type="region of interest" description="Disordered" evidence="1">
    <location>
        <begin position="32"/>
        <end position="52"/>
    </location>
</feature>
<evidence type="ECO:0000313" key="3">
    <source>
        <dbReference type="EMBL" id="CAG2147493.1"/>
    </source>
</evidence>
<evidence type="ECO:0000313" key="4">
    <source>
        <dbReference type="Proteomes" id="UP000672934"/>
    </source>
</evidence>
<feature type="domain" description="Nudix hydrolase" evidence="2">
    <location>
        <begin position="3"/>
        <end position="123"/>
    </location>
</feature>
<dbReference type="Gene3D" id="3.90.79.10">
    <property type="entry name" value="Nucleoside Triphosphate Pyrophosphohydrolase"/>
    <property type="match status" value="1"/>
</dbReference>
<sequence length="127" mass="14146">MQPLKPKVRATIVCIRHGRVLLVSKDGVRWALPGGRPGKQESPEETARRELQQETALETKALVGVFQFIGATTVHHVFTAAIDASARPKAGHEIRSLQWLPHEKLGEVETSATTRQIVSQFFQTDLR</sequence>
<dbReference type="RefSeq" id="WP_211948554.1">
    <property type="nucleotide sequence ID" value="NZ_CAJPUY010000012.1"/>
</dbReference>
<keyword evidence="4" id="KW-1185">Reference proteome</keyword>